<dbReference type="AlphaFoldDB" id="A0AAT9HZW3"/>
<name>A0AAT9HZW3_9ACTN</name>
<proteinExistence type="predicted"/>
<evidence type="ECO:0000313" key="1">
    <source>
        <dbReference type="EMBL" id="BFO23023.1"/>
    </source>
</evidence>
<geneLocation type="plasmid" evidence="1">
    <name>pKM77-8_1</name>
</geneLocation>
<dbReference type="EMBL" id="AP035769">
    <property type="protein sequence ID" value="BFO23023.1"/>
    <property type="molecule type" value="Genomic_DNA"/>
</dbReference>
<accession>A0AAT9HZW3</accession>
<organism evidence="1">
    <name type="scientific">Streptomyces haneummycinicus</name>
    <dbReference type="NCBI Taxonomy" id="3074435"/>
    <lineage>
        <taxon>Bacteria</taxon>
        <taxon>Bacillati</taxon>
        <taxon>Actinomycetota</taxon>
        <taxon>Actinomycetes</taxon>
        <taxon>Kitasatosporales</taxon>
        <taxon>Streptomycetaceae</taxon>
        <taxon>Streptomyces</taxon>
    </lineage>
</organism>
<keyword evidence="1" id="KW-0614">Plasmid</keyword>
<gene>
    <name evidence="1" type="ORF">SHKM778_94110</name>
</gene>
<protein>
    <submittedName>
        <fullName evidence="1">Uncharacterized protein</fullName>
    </submittedName>
</protein>
<reference evidence="1" key="2">
    <citation type="submission" date="2024-07" db="EMBL/GenBank/DDBJ databases">
        <title>Streptomyces haneummycinica sp. nov., a new antibiotic-producing actinobacterium isolated from marine sediment.</title>
        <authorList>
            <person name="Uemura M."/>
            <person name="Hamada M."/>
            <person name="Hirano S."/>
            <person name="Kobayashi K."/>
            <person name="Ohshiro T."/>
            <person name="Kobayashi T."/>
            <person name="Terahara T."/>
        </authorList>
    </citation>
    <scope>NUCLEOTIDE SEQUENCE</scope>
    <source>
        <strain evidence="1">KM77-8</strain>
        <plasmid evidence="1">pKM77-8_1</plasmid>
    </source>
</reference>
<reference evidence="1" key="1">
    <citation type="submission" date="2024-06" db="EMBL/GenBank/DDBJ databases">
        <authorList>
            <consortium name="consrtm"/>
            <person name="Uemura M."/>
            <person name="Terahara T."/>
        </authorList>
    </citation>
    <scope>NUCLEOTIDE SEQUENCE</scope>
    <source>
        <strain evidence="1">KM77-8</strain>
        <plasmid evidence="1">pKM77-8_1</plasmid>
    </source>
</reference>
<sequence>MAEPSPEEAAAAERIKVYAWVRESIRTRGNGTAVHLRELALGSLPEGVTCGPKSAE</sequence>